<reference evidence="2" key="1">
    <citation type="journal article" date="2017" name="Nat. Ecol. Evol.">
        <title>Genome expansion and lineage-specific genetic innovations in the forest pathogenic fungi Armillaria.</title>
        <authorList>
            <person name="Sipos G."/>
            <person name="Prasanna A.N."/>
            <person name="Walter M.C."/>
            <person name="O'Connor E."/>
            <person name="Balint B."/>
            <person name="Krizsan K."/>
            <person name="Kiss B."/>
            <person name="Hess J."/>
            <person name="Varga T."/>
            <person name="Slot J."/>
            <person name="Riley R."/>
            <person name="Boka B."/>
            <person name="Rigling D."/>
            <person name="Barry K."/>
            <person name="Lee J."/>
            <person name="Mihaltcheva S."/>
            <person name="LaButti K."/>
            <person name="Lipzen A."/>
            <person name="Waldron R."/>
            <person name="Moloney N.M."/>
            <person name="Sperisen C."/>
            <person name="Kredics L."/>
            <person name="Vagvoelgyi C."/>
            <person name="Patrignani A."/>
            <person name="Fitzpatrick D."/>
            <person name="Nagy I."/>
            <person name="Doyle S."/>
            <person name="Anderson J.B."/>
            <person name="Grigoriev I.V."/>
            <person name="Gueldener U."/>
            <person name="Muensterkoetter M."/>
            <person name="Nagy L.G."/>
        </authorList>
    </citation>
    <scope>NUCLEOTIDE SEQUENCE [LARGE SCALE GENOMIC DNA]</scope>
    <source>
        <strain evidence="2">C18/9</strain>
    </source>
</reference>
<dbReference type="EMBL" id="FUEG01000017">
    <property type="protein sequence ID" value="SJL12413.1"/>
    <property type="molecule type" value="Genomic_DNA"/>
</dbReference>
<evidence type="ECO:0000313" key="1">
    <source>
        <dbReference type="EMBL" id="SJL12413.1"/>
    </source>
</evidence>
<protein>
    <recommendedName>
        <fullName evidence="3">F-box domain-containing protein</fullName>
    </recommendedName>
</protein>
<organism evidence="1 2">
    <name type="scientific">Armillaria ostoyae</name>
    <name type="common">Armillaria root rot fungus</name>
    <dbReference type="NCBI Taxonomy" id="47428"/>
    <lineage>
        <taxon>Eukaryota</taxon>
        <taxon>Fungi</taxon>
        <taxon>Dikarya</taxon>
        <taxon>Basidiomycota</taxon>
        <taxon>Agaricomycotina</taxon>
        <taxon>Agaricomycetes</taxon>
        <taxon>Agaricomycetidae</taxon>
        <taxon>Agaricales</taxon>
        <taxon>Marasmiineae</taxon>
        <taxon>Physalacriaceae</taxon>
        <taxon>Armillaria</taxon>
    </lineage>
</organism>
<proteinExistence type="predicted"/>
<gene>
    <name evidence="1" type="ORF">ARMOST_15840</name>
</gene>
<evidence type="ECO:0000313" key="2">
    <source>
        <dbReference type="Proteomes" id="UP000219338"/>
    </source>
</evidence>
<dbReference type="STRING" id="47428.A0A284RUJ0"/>
<dbReference type="OMA" id="WACFRID"/>
<dbReference type="OrthoDB" id="2827618at2759"/>
<keyword evidence="2" id="KW-1185">Reference proteome</keyword>
<dbReference type="Proteomes" id="UP000219338">
    <property type="component" value="Unassembled WGS sequence"/>
</dbReference>
<dbReference type="AlphaFoldDB" id="A0A284RUJ0"/>
<sequence>MPVVQDLGSFVFGKMFSDSEAEQESGHCPHCGLTPQGTQTNYAPYIRNARVEELLSTNRPLLAAEEVTFRDQLARSSEHLSTIDNQMRHLRAQLALAEKQRQEVLVMNQDFKSLTSPIRRLPDDSLREILLASCRSWADDNSLVFSINMRGKPWLLSQVCSRWRNVALSFQKIWACFRIDMQLISPTRIAQQRASFALGQQIRRAGRHQLTISICDPDDGRLGSSYDLILPLLLSSCSQWRYLELKCHTRALVHFTPIRSYLESLETIHLSIRTGTRGEQEITTSNIFEFAPKLRRISLGSGRKDIVRSFTIPWPQITEYKEGGKRKGSHHLEVLRRATAITDVRINSTLLPEAEGGHPYTLGGQTIRVPSLRNLRARLKLNDSHFQAMFDKLELPGLRVLSTALPPKADPFISLIDRSQCHLTTLLITANTPEISTELLRLCKVTPHLRVLCIASDGEESGPIPISDFLVELLHPADGDNCLLPTLTCLNLMQLNWSPRDTVVLQLMESRAGGWVERDDELNNDSSVTREGVAQLKKILLPRSFEMAYKEKLDELRSLGLKIITQR</sequence>
<name>A0A284RUJ0_ARMOS</name>
<accession>A0A284RUJ0</accession>
<evidence type="ECO:0008006" key="3">
    <source>
        <dbReference type="Google" id="ProtNLM"/>
    </source>
</evidence>